<organism evidence="1 2">
    <name type="scientific">Aldrovandia affinis</name>
    <dbReference type="NCBI Taxonomy" id="143900"/>
    <lineage>
        <taxon>Eukaryota</taxon>
        <taxon>Metazoa</taxon>
        <taxon>Chordata</taxon>
        <taxon>Craniata</taxon>
        <taxon>Vertebrata</taxon>
        <taxon>Euteleostomi</taxon>
        <taxon>Actinopterygii</taxon>
        <taxon>Neopterygii</taxon>
        <taxon>Teleostei</taxon>
        <taxon>Notacanthiformes</taxon>
        <taxon>Halosauridae</taxon>
        <taxon>Aldrovandia</taxon>
    </lineage>
</organism>
<dbReference type="EMBL" id="JAINUG010000054">
    <property type="protein sequence ID" value="KAJ8404181.1"/>
    <property type="molecule type" value="Genomic_DNA"/>
</dbReference>
<evidence type="ECO:0000313" key="2">
    <source>
        <dbReference type="Proteomes" id="UP001221898"/>
    </source>
</evidence>
<sequence>MGTRLADRRERMGPCADPRGRKRLNAARNYAAHMHGKPLYSLDHTKKKKDKAKYIIADARKCVESSGNAGGPCMISRQLPGHLRCFTGLLCASCWSRSLEWRSRRRDPDRSVMRRCTTLRSKSTHAFTNVKCN</sequence>
<dbReference type="AlphaFoldDB" id="A0AAD7SMF7"/>
<evidence type="ECO:0000313" key="1">
    <source>
        <dbReference type="EMBL" id="KAJ8404181.1"/>
    </source>
</evidence>
<dbReference type="Proteomes" id="UP001221898">
    <property type="component" value="Unassembled WGS sequence"/>
</dbReference>
<keyword evidence="2" id="KW-1185">Reference proteome</keyword>
<proteinExistence type="predicted"/>
<accession>A0AAD7SMF7</accession>
<protein>
    <submittedName>
        <fullName evidence="1">Uncharacterized protein</fullName>
    </submittedName>
</protein>
<comment type="caution">
    <text evidence="1">The sequence shown here is derived from an EMBL/GenBank/DDBJ whole genome shotgun (WGS) entry which is preliminary data.</text>
</comment>
<reference evidence="1" key="1">
    <citation type="journal article" date="2023" name="Science">
        <title>Genome structures resolve the early diversification of teleost fishes.</title>
        <authorList>
            <person name="Parey E."/>
            <person name="Louis A."/>
            <person name="Montfort J."/>
            <person name="Bouchez O."/>
            <person name="Roques C."/>
            <person name="Iampietro C."/>
            <person name="Lluch J."/>
            <person name="Castinel A."/>
            <person name="Donnadieu C."/>
            <person name="Desvignes T."/>
            <person name="Floi Bucao C."/>
            <person name="Jouanno E."/>
            <person name="Wen M."/>
            <person name="Mejri S."/>
            <person name="Dirks R."/>
            <person name="Jansen H."/>
            <person name="Henkel C."/>
            <person name="Chen W.J."/>
            <person name="Zahm M."/>
            <person name="Cabau C."/>
            <person name="Klopp C."/>
            <person name="Thompson A.W."/>
            <person name="Robinson-Rechavi M."/>
            <person name="Braasch I."/>
            <person name="Lecointre G."/>
            <person name="Bobe J."/>
            <person name="Postlethwait J.H."/>
            <person name="Berthelot C."/>
            <person name="Roest Crollius H."/>
            <person name="Guiguen Y."/>
        </authorList>
    </citation>
    <scope>NUCLEOTIDE SEQUENCE</scope>
    <source>
        <strain evidence="1">NC1722</strain>
    </source>
</reference>
<name>A0AAD7SMF7_9TELE</name>
<gene>
    <name evidence="1" type="ORF">AAFF_G00339540</name>
</gene>